<evidence type="ECO:0008006" key="2">
    <source>
        <dbReference type="Google" id="ProtNLM"/>
    </source>
</evidence>
<name>A0A382G932_9ZZZZ</name>
<feature type="non-terminal residue" evidence="1">
    <location>
        <position position="364"/>
    </location>
</feature>
<proteinExistence type="predicted"/>
<dbReference type="AlphaFoldDB" id="A0A382G932"/>
<accession>A0A382G932</accession>
<protein>
    <recommendedName>
        <fullName evidence="2">AsmA domain-containing protein</fullName>
    </recommendedName>
</protein>
<dbReference type="EMBL" id="UINC01054089">
    <property type="protein sequence ID" value="SVB71389.1"/>
    <property type="molecule type" value="Genomic_DNA"/>
</dbReference>
<evidence type="ECO:0000313" key="1">
    <source>
        <dbReference type="EMBL" id="SVB71389.1"/>
    </source>
</evidence>
<reference evidence="1" key="1">
    <citation type="submission" date="2018-05" db="EMBL/GenBank/DDBJ databases">
        <authorList>
            <person name="Lanie J.A."/>
            <person name="Ng W.-L."/>
            <person name="Kazmierczak K.M."/>
            <person name="Andrzejewski T.M."/>
            <person name="Davidsen T.M."/>
            <person name="Wayne K.J."/>
            <person name="Tettelin H."/>
            <person name="Glass J.I."/>
            <person name="Rusch D."/>
            <person name="Podicherti R."/>
            <person name="Tsui H.-C.T."/>
            <person name="Winkler M.E."/>
        </authorList>
    </citation>
    <scope>NUCLEOTIDE SEQUENCE</scope>
</reference>
<sequence>MKKFLKYLLICILIPVLSFSFVSSLFSNEKTIVWVLEILSEELGYQSKVKVSDIVWSPTRSSISLKEVSVREKEKGNSVYSESLEIKIDLLNLVRLKEFLELKIDKATVQFEDFNLNTDYSRNKLNEFFLNKSYVEVRELNIKGSIKEVDIPKYFYLFTNNSGKSNTLKISIEDVFISKIKLGPLELLDTTLNLKPSSKSFDLVVSNSELEGKIVVKQPIKEGIRVNLSSLQLSLDNFNTSNIFVYLLDNLAIPINFSVDKLLLDEKDYGQLSLLVTKEKEKLFFNQIEFRGINLDLGKNVEDEVTERNFFLISRKEESIHSAFKGNIFTDNLSQSLLGLKGTDYDLNFLAGASNINLDISWEG</sequence>
<organism evidence="1">
    <name type="scientific">marine metagenome</name>
    <dbReference type="NCBI Taxonomy" id="408172"/>
    <lineage>
        <taxon>unclassified sequences</taxon>
        <taxon>metagenomes</taxon>
        <taxon>ecological metagenomes</taxon>
    </lineage>
</organism>
<gene>
    <name evidence="1" type="ORF">METZ01_LOCUS224243</name>
</gene>